<feature type="region of interest" description="Disordered" evidence="1">
    <location>
        <begin position="1"/>
        <end position="162"/>
    </location>
</feature>
<reference evidence="2 3" key="1">
    <citation type="submission" date="2020-04" db="EMBL/GenBank/DDBJ databases">
        <authorList>
            <person name="Laetsch R D."/>
            <person name="Stevens L."/>
            <person name="Kumar S."/>
            <person name="Blaxter L. M."/>
        </authorList>
    </citation>
    <scope>NUCLEOTIDE SEQUENCE [LARGE SCALE GENOMIC DNA]</scope>
</reference>
<evidence type="ECO:0000313" key="2">
    <source>
        <dbReference type="EMBL" id="CAB3398123.1"/>
    </source>
</evidence>
<accession>A0A8S1E993</accession>
<feature type="compositionally biased region" description="Basic and acidic residues" evidence="1">
    <location>
        <begin position="93"/>
        <end position="102"/>
    </location>
</feature>
<gene>
    <name evidence="2" type="ORF">CBOVIS_LOCUS1436</name>
</gene>
<comment type="caution">
    <text evidence="2">The sequence shown here is derived from an EMBL/GenBank/DDBJ whole genome shotgun (WGS) entry which is preliminary data.</text>
</comment>
<name>A0A8S1E993_9PELO</name>
<evidence type="ECO:0000313" key="3">
    <source>
        <dbReference type="Proteomes" id="UP000494206"/>
    </source>
</evidence>
<feature type="compositionally biased region" description="Basic and acidic residues" evidence="1">
    <location>
        <begin position="118"/>
        <end position="128"/>
    </location>
</feature>
<sequence length="162" mass="17855">MCSSGGGSSGDEETGTESGRNAKSTDKTKKKKKKKNDDEKFRDDKSIEKNETKTASMEQPVAKTQAASDQPHDGGSQQSKSNVASPKFCKSTEATKSEELPLPKKKFINKSSVYIKTTDQREEKSREMVDEDDDTIQDAPSIKQKRRGTPSGNDSDVISRLF</sequence>
<proteinExistence type="predicted"/>
<dbReference type="EMBL" id="CADEPM010000001">
    <property type="protein sequence ID" value="CAB3398123.1"/>
    <property type="molecule type" value="Genomic_DNA"/>
</dbReference>
<protein>
    <submittedName>
        <fullName evidence="2">Uncharacterized protein</fullName>
    </submittedName>
</protein>
<evidence type="ECO:0000256" key="1">
    <source>
        <dbReference type="SAM" id="MobiDB-lite"/>
    </source>
</evidence>
<feature type="compositionally biased region" description="Basic and acidic residues" evidence="1">
    <location>
        <begin position="35"/>
        <end position="52"/>
    </location>
</feature>
<feature type="compositionally biased region" description="Polar residues" evidence="1">
    <location>
        <begin position="75"/>
        <end position="84"/>
    </location>
</feature>
<keyword evidence="3" id="KW-1185">Reference proteome</keyword>
<dbReference type="AlphaFoldDB" id="A0A8S1E993"/>
<organism evidence="2 3">
    <name type="scientific">Caenorhabditis bovis</name>
    <dbReference type="NCBI Taxonomy" id="2654633"/>
    <lineage>
        <taxon>Eukaryota</taxon>
        <taxon>Metazoa</taxon>
        <taxon>Ecdysozoa</taxon>
        <taxon>Nematoda</taxon>
        <taxon>Chromadorea</taxon>
        <taxon>Rhabditida</taxon>
        <taxon>Rhabditina</taxon>
        <taxon>Rhabditomorpha</taxon>
        <taxon>Rhabditoidea</taxon>
        <taxon>Rhabditidae</taxon>
        <taxon>Peloderinae</taxon>
        <taxon>Caenorhabditis</taxon>
    </lineage>
</organism>
<dbReference type="Proteomes" id="UP000494206">
    <property type="component" value="Unassembled WGS sequence"/>
</dbReference>